<evidence type="ECO:0000256" key="8">
    <source>
        <dbReference type="ARBA" id="ARBA00032524"/>
    </source>
</evidence>
<dbReference type="SUPFAM" id="SSF56553">
    <property type="entry name" value="Insert subdomain of RNA polymerase alpha subunit"/>
    <property type="match status" value="1"/>
</dbReference>
<comment type="function">
    <text evidence="11">DNA-dependent RNA polymerase catalyzes the transcription of DNA into RNA using the four ribonucleoside triphosphates as substrates.</text>
</comment>
<dbReference type="STRING" id="1802362.A2806_02105"/>
<dbReference type="Gene3D" id="3.30.1360.10">
    <property type="entry name" value="RNA polymerase, RBP11-like subunit"/>
    <property type="match status" value="1"/>
</dbReference>
<dbReference type="NCBIfam" id="TIGR02027">
    <property type="entry name" value="rpoA"/>
    <property type="match status" value="1"/>
</dbReference>
<dbReference type="GO" id="GO:0000428">
    <property type="term" value="C:DNA-directed RNA polymerase complex"/>
    <property type="evidence" value="ECO:0007669"/>
    <property type="project" value="UniProtKB-KW"/>
</dbReference>
<dbReference type="GO" id="GO:0046983">
    <property type="term" value="F:protein dimerization activity"/>
    <property type="evidence" value="ECO:0007669"/>
    <property type="project" value="InterPro"/>
</dbReference>
<dbReference type="Pfam" id="PF01193">
    <property type="entry name" value="RNA_pol_L"/>
    <property type="match status" value="1"/>
</dbReference>
<dbReference type="Pfam" id="PF03118">
    <property type="entry name" value="RNA_pol_A_CTD"/>
    <property type="match status" value="1"/>
</dbReference>
<evidence type="ECO:0000256" key="5">
    <source>
        <dbReference type="ARBA" id="ARBA00022679"/>
    </source>
</evidence>
<dbReference type="EMBL" id="MHSS01000013">
    <property type="protein sequence ID" value="OHA47820.1"/>
    <property type="molecule type" value="Genomic_DNA"/>
</dbReference>
<dbReference type="Proteomes" id="UP000177629">
    <property type="component" value="Unassembled WGS sequence"/>
</dbReference>
<organism evidence="13 14">
    <name type="scientific">Candidatus Terrybacteria bacterium RIFCSPHIGHO2_01_FULL_48_17</name>
    <dbReference type="NCBI Taxonomy" id="1802362"/>
    <lineage>
        <taxon>Bacteria</taxon>
        <taxon>Candidatus Terryibacteriota</taxon>
    </lineage>
</organism>
<dbReference type="Gene3D" id="1.10.150.20">
    <property type="entry name" value="5' to 3' exonuclease, C-terminal subdomain"/>
    <property type="match status" value="1"/>
</dbReference>
<evidence type="ECO:0000259" key="12">
    <source>
        <dbReference type="SMART" id="SM00662"/>
    </source>
</evidence>
<comment type="subunit">
    <text evidence="11">Homodimer. The RNAP catalytic core consists of 2 alpha, 1 beta, 1 beta' and 1 omega subunit. When a sigma factor is associated with the core the holoenzyme is formed, which can initiate transcription.</text>
</comment>
<keyword evidence="7 11" id="KW-0804">Transcription</keyword>
<dbReference type="GO" id="GO:0006351">
    <property type="term" value="P:DNA-templated transcription"/>
    <property type="evidence" value="ECO:0007669"/>
    <property type="project" value="UniProtKB-UniRule"/>
</dbReference>
<protein>
    <recommendedName>
        <fullName evidence="3 11">DNA-directed RNA polymerase subunit alpha</fullName>
        <shortName evidence="11">RNAP subunit alpha</shortName>
        <ecNumber evidence="2 11">2.7.7.6</ecNumber>
    </recommendedName>
    <alternativeName>
        <fullName evidence="9 11">RNA polymerase subunit alpha</fullName>
    </alternativeName>
    <alternativeName>
        <fullName evidence="8 11">Transcriptase subunit alpha</fullName>
    </alternativeName>
</protein>
<evidence type="ECO:0000256" key="7">
    <source>
        <dbReference type="ARBA" id="ARBA00023163"/>
    </source>
</evidence>
<dbReference type="SUPFAM" id="SSF55257">
    <property type="entry name" value="RBP11-like subunits of RNA polymerase"/>
    <property type="match status" value="1"/>
</dbReference>
<evidence type="ECO:0000256" key="4">
    <source>
        <dbReference type="ARBA" id="ARBA00022478"/>
    </source>
</evidence>
<dbReference type="GO" id="GO:0005737">
    <property type="term" value="C:cytoplasm"/>
    <property type="evidence" value="ECO:0007669"/>
    <property type="project" value="UniProtKB-ARBA"/>
</dbReference>
<dbReference type="FunFam" id="2.170.120.12:FF:000001">
    <property type="entry name" value="DNA-directed RNA polymerase subunit alpha"/>
    <property type="match status" value="1"/>
</dbReference>
<evidence type="ECO:0000256" key="6">
    <source>
        <dbReference type="ARBA" id="ARBA00022695"/>
    </source>
</evidence>
<feature type="region of interest" description="Alpha C-terminal domain (alpha-CTD)" evidence="11">
    <location>
        <begin position="269"/>
        <end position="337"/>
    </location>
</feature>
<evidence type="ECO:0000256" key="2">
    <source>
        <dbReference type="ARBA" id="ARBA00012418"/>
    </source>
</evidence>
<proteinExistence type="inferred from homology"/>
<comment type="caution">
    <text evidence="13">The sequence shown here is derived from an EMBL/GenBank/DDBJ whole genome shotgun (WGS) entry which is preliminary data.</text>
</comment>
<sequence length="337" mass="36355">MARNPYIPLPSSPKITERKGNFSVFEIEPLYPGYGVTLGNALRRVLLSSLEGAAVTTVRFEQVPHEFSTIPGVQETVLDILLNLKQLRFILHGDEPQVVKIDKKGEGSVTGADIKAPSQVTVVSPAIHVAKLTDRKAALVMELTVEKGVGYVPVAVRDQLGEKLPVGTMAIDAIFSPVRMVNFEVENMRFRERTDYNRLKLTIETDGSVDPEEAFQRGVALLVQQFSSLTGIPTAGLKQSTVSASTIKKTEAVTKAAKASVSQPVSKALDGDILKQPIAMLGLPGRVGSALKSAGIQTVAGLVRRRASELLKLPGISDRAIQEIRTALGTVRLTLKE</sequence>
<dbReference type="GO" id="GO:0003899">
    <property type="term" value="F:DNA-directed RNA polymerase activity"/>
    <property type="evidence" value="ECO:0007669"/>
    <property type="project" value="UniProtKB-UniRule"/>
</dbReference>
<feature type="domain" description="DNA-directed RNA polymerase RpoA/D/Rpb3-type" evidence="12">
    <location>
        <begin position="22"/>
        <end position="232"/>
    </location>
</feature>
<evidence type="ECO:0000256" key="3">
    <source>
        <dbReference type="ARBA" id="ARBA00015972"/>
    </source>
</evidence>
<evidence type="ECO:0000256" key="9">
    <source>
        <dbReference type="ARBA" id="ARBA00033070"/>
    </source>
</evidence>
<dbReference type="Gene3D" id="2.170.120.12">
    <property type="entry name" value="DNA-directed RNA polymerase, insert domain"/>
    <property type="match status" value="1"/>
</dbReference>
<dbReference type="InterPro" id="IPR011263">
    <property type="entry name" value="DNA-dir_RNA_pol_RpoA/D/Rpb3"/>
</dbReference>
<dbReference type="HAMAP" id="MF_00059">
    <property type="entry name" value="RNApol_bact_RpoA"/>
    <property type="match status" value="1"/>
</dbReference>
<dbReference type="InterPro" id="IPR036643">
    <property type="entry name" value="RNApol_insert_sf"/>
</dbReference>
<evidence type="ECO:0000256" key="11">
    <source>
        <dbReference type="HAMAP-Rule" id="MF_00059"/>
    </source>
</evidence>
<dbReference type="InterPro" id="IPR011262">
    <property type="entry name" value="DNA-dir_RNA_pol_insert"/>
</dbReference>
<evidence type="ECO:0000256" key="1">
    <source>
        <dbReference type="ARBA" id="ARBA00007123"/>
    </source>
</evidence>
<keyword evidence="6 11" id="KW-0548">Nucleotidyltransferase</keyword>
<dbReference type="Pfam" id="PF01000">
    <property type="entry name" value="RNA_pol_A_bac"/>
    <property type="match status" value="1"/>
</dbReference>
<dbReference type="EC" id="2.7.7.6" evidence="2 11"/>
<evidence type="ECO:0000313" key="14">
    <source>
        <dbReference type="Proteomes" id="UP000177629"/>
    </source>
</evidence>
<dbReference type="NCBIfam" id="NF003519">
    <property type="entry name" value="PRK05182.2-5"/>
    <property type="match status" value="1"/>
</dbReference>
<dbReference type="InterPro" id="IPR036603">
    <property type="entry name" value="RBP11-like"/>
</dbReference>
<dbReference type="InterPro" id="IPR011773">
    <property type="entry name" value="DNA-dir_RpoA"/>
</dbReference>
<comment type="domain">
    <text evidence="11">The N-terminal domain is essential for RNAP assembly and basal transcription, whereas the C-terminal domain is involved in interaction with transcriptional regulators and with upstream promoter elements.</text>
</comment>
<gene>
    <name evidence="11" type="primary">rpoA</name>
    <name evidence="13" type="ORF">A2806_02105</name>
</gene>
<dbReference type="SMART" id="SM00662">
    <property type="entry name" value="RPOLD"/>
    <property type="match status" value="1"/>
</dbReference>
<feature type="region of interest" description="Alpha N-terminal domain (alpha-NTD)" evidence="11">
    <location>
        <begin position="1"/>
        <end position="248"/>
    </location>
</feature>
<dbReference type="InterPro" id="IPR011260">
    <property type="entry name" value="RNAP_asu_C"/>
</dbReference>
<keyword evidence="5 11" id="KW-0808">Transferase</keyword>
<dbReference type="SUPFAM" id="SSF47789">
    <property type="entry name" value="C-terminal domain of RNA polymerase alpha subunit"/>
    <property type="match status" value="1"/>
</dbReference>
<comment type="similarity">
    <text evidence="1 11">Belongs to the RNA polymerase alpha chain family.</text>
</comment>
<accession>A0A1G2PHK6</accession>
<evidence type="ECO:0000313" key="13">
    <source>
        <dbReference type="EMBL" id="OHA47820.1"/>
    </source>
</evidence>
<dbReference type="GO" id="GO:0003677">
    <property type="term" value="F:DNA binding"/>
    <property type="evidence" value="ECO:0007669"/>
    <property type="project" value="UniProtKB-UniRule"/>
</dbReference>
<keyword evidence="4 11" id="KW-0240">DNA-directed RNA polymerase</keyword>
<name>A0A1G2PHK6_9BACT</name>
<dbReference type="AlphaFoldDB" id="A0A1G2PHK6"/>
<comment type="catalytic activity">
    <reaction evidence="10 11">
        <text>RNA(n) + a ribonucleoside 5'-triphosphate = RNA(n+1) + diphosphate</text>
        <dbReference type="Rhea" id="RHEA:21248"/>
        <dbReference type="Rhea" id="RHEA-COMP:14527"/>
        <dbReference type="Rhea" id="RHEA-COMP:17342"/>
        <dbReference type="ChEBI" id="CHEBI:33019"/>
        <dbReference type="ChEBI" id="CHEBI:61557"/>
        <dbReference type="ChEBI" id="CHEBI:140395"/>
        <dbReference type="EC" id="2.7.7.6"/>
    </reaction>
</comment>
<evidence type="ECO:0000256" key="10">
    <source>
        <dbReference type="ARBA" id="ARBA00048552"/>
    </source>
</evidence>
<reference evidence="13 14" key="1">
    <citation type="journal article" date="2016" name="Nat. Commun.">
        <title>Thousands of microbial genomes shed light on interconnected biogeochemical processes in an aquifer system.</title>
        <authorList>
            <person name="Anantharaman K."/>
            <person name="Brown C.T."/>
            <person name="Hug L.A."/>
            <person name="Sharon I."/>
            <person name="Castelle C.J."/>
            <person name="Probst A.J."/>
            <person name="Thomas B.C."/>
            <person name="Singh A."/>
            <person name="Wilkins M.J."/>
            <person name="Karaoz U."/>
            <person name="Brodie E.L."/>
            <person name="Williams K.H."/>
            <person name="Hubbard S.S."/>
            <person name="Banfield J.F."/>
        </authorList>
    </citation>
    <scope>NUCLEOTIDE SEQUENCE [LARGE SCALE GENOMIC DNA]</scope>
</reference>
<dbReference type="CDD" id="cd06928">
    <property type="entry name" value="RNAP_alpha_NTD"/>
    <property type="match status" value="1"/>
</dbReference>